<name>A0A251MXI6_PRUPE</name>
<dbReference type="Proteomes" id="UP000006882">
    <property type="component" value="Chromosome G8"/>
</dbReference>
<proteinExistence type="predicted"/>
<evidence type="ECO:0000313" key="3">
    <source>
        <dbReference type="Proteomes" id="UP000006882"/>
    </source>
</evidence>
<protein>
    <submittedName>
        <fullName evidence="2">Uncharacterized protein</fullName>
    </submittedName>
</protein>
<dbReference type="Gramene" id="ONH91776">
    <property type="protein sequence ID" value="ONH91776"/>
    <property type="gene ID" value="PRUPE_8G136600"/>
</dbReference>
<dbReference type="AlphaFoldDB" id="A0A251MXI6"/>
<evidence type="ECO:0000256" key="1">
    <source>
        <dbReference type="SAM" id="Phobius"/>
    </source>
</evidence>
<dbReference type="EMBL" id="CM007658">
    <property type="protein sequence ID" value="ONH91776.1"/>
    <property type="molecule type" value="Genomic_DNA"/>
</dbReference>
<keyword evidence="3" id="KW-1185">Reference proteome</keyword>
<organism evidence="2 3">
    <name type="scientific">Prunus persica</name>
    <name type="common">Peach</name>
    <name type="synonym">Amygdalus persica</name>
    <dbReference type="NCBI Taxonomy" id="3760"/>
    <lineage>
        <taxon>Eukaryota</taxon>
        <taxon>Viridiplantae</taxon>
        <taxon>Streptophyta</taxon>
        <taxon>Embryophyta</taxon>
        <taxon>Tracheophyta</taxon>
        <taxon>Spermatophyta</taxon>
        <taxon>Magnoliopsida</taxon>
        <taxon>eudicotyledons</taxon>
        <taxon>Gunneridae</taxon>
        <taxon>Pentapetalae</taxon>
        <taxon>rosids</taxon>
        <taxon>fabids</taxon>
        <taxon>Rosales</taxon>
        <taxon>Rosaceae</taxon>
        <taxon>Amygdaloideae</taxon>
        <taxon>Amygdaleae</taxon>
        <taxon>Prunus</taxon>
    </lineage>
</organism>
<evidence type="ECO:0000313" key="2">
    <source>
        <dbReference type="EMBL" id="ONH91776.1"/>
    </source>
</evidence>
<keyword evidence="1" id="KW-0472">Membrane</keyword>
<gene>
    <name evidence="2" type="ORF">PRUPE_8G136600</name>
</gene>
<sequence>MTSHSSTLVLAFNAISMIIFFLLLSYSLQVEASRPLGGSTFESIKNSIIAQAYSGPSRRGSGH</sequence>
<accession>A0A251MXI6</accession>
<keyword evidence="1" id="KW-0812">Transmembrane</keyword>
<feature type="transmembrane region" description="Helical" evidence="1">
    <location>
        <begin position="6"/>
        <end position="26"/>
    </location>
</feature>
<keyword evidence="1" id="KW-1133">Transmembrane helix</keyword>
<reference evidence="2 3" key="1">
    <citation type="journal article" date="2013" name="Nat. Genet.">
        <title>The high-quality draft genome of peach (Prunus persica) identifies unique patterns of genetic diversity, domestication and genome evolution.</title>
        <authorList>
            <consortium name="International Peach Genome Initiative"/>
            <person name="Verde I."/>
            <person name="Abbott A.G."/>
            <person name="Scalabrin S."/>
            <person name="Jung S."/>
            <person name="Shu S."/>
            <person name="Marroni F."/>
            <person name="Zhebentyayeva T."/>
            <person name="Dettori M.T."/>
            <person name="Grimwood J."/>
            <person name="Cattonaro F."/>
            <person name="Zuccolo A."/>
            <person name="Rossini L."/>
            <person name="Jenkins J."/>
            <person name="Vendramin E."/>
            <person name="Meisel L.A."/>
            <person name="Decroocq V."/>
            <person name="Sosinski B."/>
            <person name="Prochnik S."/>
            <person name="Mitros T."/>
            <person name="Policriti A."/>
            <person name="Cipriani G."/>
            <person name="Dondini L."/>
            <person name="Ficklin S."/>
            <person name="Goodstein D.M."/>
            <person name="Xuan P."/>
            <person name="Del Fabbro C."/>
            <person name="Aramini V."/>
            <person name="Copetti D."/>
            <person name="Gonzalez S."/>
            <person name="Horner D.S."/>
            <person name="Falchi R."/>
            <person name="Lucas S."/>
            <person name="Mica E."/>
            <person name="Maldonado J."/>
            <person name="Lazzari B."/>
            <person name="Bielenberg D."/>
            <person name="Pirona R."/>
            <person name="Miculan M."/>
            <person name="Barakat A."/>
            <person name="Testolin R."/>
            <person name="Stella A."/>
            <person name="Tartarini S."/>
            <person name="Tonutti P."/>
            <person name="Arus P."/>
            <person name="Orellana A."/>
            <person name="Wells C."/>
            <person name="Main D."/>
            <person name="Vizzotto G."/>
            <person name="Silva H."/>
            <person name="Salamini F."/>
            <person name="Schmutz J."/>
            <person name="Morgante M."/>
            <person name="Rokhsar D.S."/>
        </authorList>
    </citation>
    <scope>NUCLEOTIDE SEQUENCE [LARGE SCALE GENOMIC DNA]</scope>
    <source>
        <strain evidence="3">cv. Nemared</strain>
    </source>
</reference>